<sequence>MEMWRRGMGERLLCVALLPWKTDCSVRWVYEFRWSAVNPMWELDFEFSCPTMRVVSEYLVKCTLYLGQVSTKVTRYCERLTEHEYIVTCLVLDQLCSFTVLLKMSRRWSRREKWPVLCGLVLLYAFVHVTSQDNDGVGATTGLSSKHHTTHYTTPYTTHYTTPYTTHEITTIQTNTCISGQVVYGIRIALQLVTIDGNTTPAGPTAHPTLRPRRTNCSPPAIEQFPRPLMSQHARKSGGLILHVLAAVYTFLGLAIVCDDYFVSSLDRICEELKLSPDVAGATFMAAGSSAPELATVVIGVFFAQDDIGVSGVIGSAVFNIMFVIAVCALCAQTVCYLNWWPLCRDCFFYSVAILVMLFTIYDGSISWDESLLMLIMYVVYCVVLHFNPRLERWAQTLPVPCKHPPPEEESALVSYKHLQEDKSRRPSYTTSPTSEKALNFNSEQGDAVTKEPVSQPQQPSGAPTLPPPPIQTEYYKARESNPNELANAPVVLSQTTEDGEIEVQISVGIAFWEKVGVHEVVEEARQIVRSCNEDGKGENIKENDGDEVPIFRKKTARKAKKELGGAETESVQVSPLIMPTDEGLMAKISWGVTVPIHALCRATIPDCKQEKWRQWYPFTFVVSMVWISFYSYIMVWMITVIGSTLGIPDTVMGLTFVAAGVSVPDALSSLAVVKEGYGDMAVSNAVGSNVFDILVCLGLPWFIQTALIKPGSHVNVFSKGLTYSTLSLLSTVLFLVVATHLNGWKLDKKYGLILMGWYLFFITFASLYELNVFGDMNPIECATKY</sequence>
<evidence type="ECO:0000256" key="17">
    <source>
        <dbReference type="SAM" id="MobiDB-lite"/>
    </source>
</evidence>
<evidence type="ECO:0000259" key="19">
    <source>
        <dbReference type="Pfam" id="PF01699"/>
    </source>
</evidence>
<keyword evidence="4" id="KW-0050">Antiport</keyword>
<dbReference type="PANTHER" id="PTHR10846:SF74">
    <property type="entry name" value="SODIUM_POTASSIUM_CALCIUM EXCHANGER CG1090-RELATED"/>
    <property type="match status" value="1"/>
</dbReference>
<evidence type="ECO:0000313" key="20">
    <source>
        <dbReference type="EMBL" id="CAD7586657.1"/>
    </source>
</evidence>
<evidence type="ECO:0000256" key="6">
    <source>
        <dbReference type="ARBA" id="ARBA00022568"/>
    </source>
</evidence>
<feature type="transmembrane region" description="Helical" evidence="18">
    <location>
        <begin position="240"/>
        <end position="258"/>
    </location>
</feature>
<protein>
    <recommendedName>
        <fullName evidence="19">Sodium/calcium exchanger membrane region domain-containing protein</fullName>
    </recommendedName>
</protein>
<keyword evidence="13" id="KW-0915">Sodium</keyword>
<evidence type="ECO:0000256" key="13">
    <source>
        <dbReference type="ARBA" id="ARBA00023053"/>
    </source>
</evidence>
<keyword evidence="6" id="KW-0109">Calcium transport</keyword>
<gene>
    <name evidence="20" type="ORF">TGEB3V08_LOCUS967</name>
</gene>
<feature type="transmembrane region" description="Helical" evidence="18">
    <location>
        <begin position="686"/>
        <end position="704"/>
    </location>
</feature>
<feature type="transmembrane region" description="Helical" evidence="18">
    <location>
        <begin position="724"/>
        <end position="744"/>
    </location>
</feature>
<dbReference type="GO" id="GO:0008273">
    <property type="term" value="F:calcium, potassium:sodium antiporter activity"/>
    <property type="evidence" value="ECO:0007669"/>
    <property type="project" value="TreeGrafter"/>
</dbReference>
<keyword evidence="12 18" id="KW-1133">Transmembrane helix</keyword>
<organism evidence="20">
    <name type="scientific">Timema genevievae</name>
    <name type="common">Walking stick</name>
    <dbReference type="NCBI Taxonomy" id="629358"/>
    <lineage>
        <taxon>Eukaryota</taxon>
        <taxon>Metazoa</taxon>
        <taxon>Ecdysozoa</taxon>
        <taxon>Arthropoda</taxon>
        <taxon>Hexapoda</taxon>
        <taxon>Insecta</taxon>
        <taxon>Pterygota</taxon>
        <taxon>Neoptera</taxon>
        <taxon>Polyneoptera</taxon>
        <taxon>Phasmatodea</taxon>
        <taxon>Timematodea</taxon>
        <taxon>Timematoidea</taxon>
        <taxon>Timematidae</taxon>
        <taxon>Timema</taxon>
    </lineage>
</organism>
<feature type="transmembrane region" description="Helical" evidence="18">
    <location>
        <begin position="751"/>
        <end position="769"/>
    </location>
</feature>
<evidence type="ECO:0000256" key="2">
    <source>
        <dbReference type="ARBA" id="ARBA00005364"/>
    </source>
</evidence>
<keyword evidence="7 18" id="KW-0812">Transmembrane</keyword>
<dbReference type="EMBL" id="OE839304">
    <property type="protein sequence ID" value="CAD7586657.1"/>
    <property type="molecule type" value="Genomic_DNA"/>
</dbReference>
<dbReference type="Gene3D" id="1.20.1420.30">
    <property type="entry name" value="NCX, central ion-binding region"/>
    <property type="match status" value="2"/>
</dbReference>
<accession>A0A7R9PH16</accession>
<evidence type="ECO:0000256" key="7">
    <source>
        <dbReference type="ARBA" id="ARBA00022692"/>
    </source>
</evidence>
<evidence type="ECO:0000256" key="14">
    <source>
        <dbReference type="ARBA" id="ARBA00023065"/>
    </source>
</evidence>
<evidence type="ECO:0000256" key="4">
    <source>
        <dbReference type="ARBA" id="ARBA00022449"/>
    </source>
</evidence>
<reference evidence="20" key="1">
    <citation type="submission" date="2020-11" db="EMBL/GenBank/DDBJ databases">
        <authorList>
            <person name="Tran Van P."/>
        </authorList>
    </citation>
    <scope>NUCLEOTIDE SEQUENCE</scope>
</reference>
<evidence type="ECO:0000256" key="12">
    <source>
        <dbReference type="ARBA" id="ARBA00022989"/>
    </source>
</evidence>
<feature type="transmembrane region" description="Helical" evidence="18">
    <location>
        <begin position="652"/>
        <end position="674"/>
    </location>
</feature>
<dbReference type="AlphaFoldDB" id="A0A7R9PH16"/>
<dbReference type="InterPro" id="IPR004481">
    <property type="entry name" value="K/Na/Ca-exchanger"/>
</dbReference>
<feature type="domain" description="Sodium/calcium exchanger membrane region" evidence="19">
    <location>
        <begin position="245"/>
        <end position="385"/>
    </location>
</feature>
<evidence type="ECO:0000256" key="16">
    <source>
        <dbReference type="ARBA" id="ARBA00023201"/>
    </source>
</evidence>
<name>A0A7R9PH16_TIMGE</name>
<evidence type="ECO:0000256" key="5">
    <source>
        <dbReference type="ARBA" id="ARBA00022538"/>
    </source>
</evidence>
<feature type="compositionally biased region" description="Polar residues" evidence="17">
    <location>
        <begin position="453"/>
        <end position="462"/>
    </location>
</feature>
<keyword evidence="14" id="KW-0406">Ion transport</keyword>
<dbReference type="InterPro" id="IPR004837">
    <property type="entry name" value="NaCa_Exmemb"/>
</dbReference>
<evidence type="ECO:0000256" key="15">
    <source>
        <dbReference type="ARBA" id="ARBA00023136"/>
    </source>
</evidence>
<keyword evidence="11" id="KW-0630">Potassium</keyword>
<evidence type="ECO:0000256" key="1">
    <source>
        <dbReference type="ARBA" id="ARBA00004141"/>
    </source>
</evidence>
<feature type="domain" description="Sodium/calcium exchanger membrane region" evidence="19">
    <location>
        <begin position="617"/>
        <end position="766"/>
    </location>
</feature>
<keyword evidence="16" id="KW-0739">Sodium transport</keyword>
<comment type="similarity">
    <text evidence="2">Belongs to the Ca(2+):cation antiporter (CaCA) (TC 2.A.19) family. SLC24A subfamily.</text>
</comment>
<evidence type="ECO:0000256" key="3">
    <source>
        <dbReference type="ARBA" id="ARBA00022448"/>
    </source>
</evidence>
<evidence type="ECO:0000256" key="10">
    <source>
        <dbReference type="ARBA" id="ARBA00022847"/>
    </source>
</evidence>
<dbReference type="GO" id="GO:0006874">
    <property type="term" value="P:intracellular calcium ion homeostasis"/>
    <property type="evidence" value="ECO:0007669"/>
    <property type="project" value="TreeGrafter"/>
</dbReference>
<keyword evidence="5" id="KW-0633">Potassium transport</keyword>
<proteinExistence type="inferred from homology"/>
<evidence type="ECO:0000256" key="18">
    <source>
        <dbReference type="SAM" id="Phobius"/>
    </source>
</evidence>
<comment type="subcellular location">
    <subcellularLocation>
        <location evidence="1">Membrane</location>
        <topology evidence="1">Multi-pass membrane protein</topology>
    </subcellularLocation>
</comment>
<keyword evidence="10" id="KW-0769">Symport</keyword>
<dbReference type="GO" id="GO:0015293">
    <property type="term" value="F:symporter activity"/>
    <property type="evidence" value="ECO:0007669"/>
    <property type="project" value="UniProtKB-KW"/>
</dbReference>
<keyword evidence="15 18" id="KW-0472">Membrane</keyword>
<dbReference type="FunFam" id="1.20.1420.30:FF:000018">
    <property type="entry name" value="Sodium/potassium/calcium exchanger 2"/>
    <property type="match status" value="1"/>
</dbReference>
<feature type="transmembrane region" description="Helical" evidence="18">
    <location>
        <begin position="371"/>
        <end position="388"/>
    </location>
</feature>
<evidence type="ECO:0000256" key="8">
    <source>
        <dbReference type="ARBA" id="ARBA00022729"/>
    </source>
</evidence>
<dbReference type="NCBIfam" id="TIGR00367">
    <property type="entry name" value="calcium/sodium antiporter"/>
    <property type="match status" value="1"/>
</dbReference>
<dbReference type="FunFam" id="1.20.1420.30:FF:000009">
    <property type="entry name" value="sodium/potassium/calcium exchanger 5 isoform X2"/>
    <property type="match status" value="1"/>
</dbReference>
<evidence type="ECO:0000256" key="11">
    <source>
        <dbReference type="ARBA" id="ARBA00022958"/>
    </source>
</evidence>
<feature type="transmembrane region" description="Helical" evidence="18">
    <location>
        <begin position="619"/>
        <end position="640"/>
    </location>
</feature>
<dbReference type="InterPro" id="IPR044880">
    <property type="entry name" value="NCX_ion-bd_dom_sf"/>
</dbReference>
<keyword evidence="3" id="KW-0813">Transport</keyword>
<dbReference type="GO" id="GO:0005886">
    <property type="term" value="C:plasma membrane"/>
    <property type="evidence" value="ECO:0007669"/>
    <property type="project" value="TreeGrafter"/>
</dbReference>
<feature type="transmembrane region" description="Helical" evidence="18">
    <location>
        <begin position="317"/>
        <end position="340"/>
    </location>
</feature>
<feature type="region of interest" description="Disordered" evidence="17">
    <location>
        <begin position="444"/>
        <end position="474"/>
    </location>
</feature>
<keyword evidence="8" id="KW-0732">Signal</keyword>
<feature type="transmembrane region" description="Helical" evidence="18">
    <location>
        <begin position="347"/>
        <end position="365"/>
    </location>
</feature>
<dbReference type="PANTHER" id="PTHR10846">
    <property type="entry name" value="SODIUM/POTASSIUM/CALCIUM EXCHANGER"/>
    <property type="match status" value="1"/>
</dbReference>
<keyword evidence="9" id="KW-0106">Calcium</keyword>
<evidence type="ECO:0000256" key="9">
    <source>
        <dbReference type="ARBA" id="ARBA00022837"/>
    </source>
</evidence>
<dbReference type="GO" id="GO:0005262">
    <property type="term" value="F:calcium channel activity"/>
    <property type="evidence" value="ECO:0007669"/>
    <property type="project" value="TreeGrafter"/>
</dbReference>
<dbReference type="Pfam" id="PF01699">
    <property type="entry name" value="Na_Ca_ex"/>
    <property type="match status" value="2"/>
</dbReference>